<dbReference type="GO" id="GO:0003677">
    <property type="term" value="F:DNA binding"/>
    <property type="evidence" value="ECO:0007669"/>
    <property type="project" value="InterPro"/>
</dbReference>
<comment type="caution">
    <text evidence="2">The sequence shown here is derived from an EMBL/GenBank/DDBJ whole genome shotgun (WGS) entry which is preliminary data.</text>
</comment>
<dbReference type="GO" id="GO:0006310">
    <property type="term" value="P:DNA recombination"/>
    <property type="evidence" value="ECO:0007669"/>
    <property type="project" value="UniProtKB-KW"/>
</dbReference>
<name>A0A6G4A4S1_9BACL</name>
<dbReference type="EMBL" id="JAAIKC010000010">
    <property type="protein sequence ID" value="NEW08647.1"/>
    <property type="molecule type" value="Genomic_DNA"/>
</dbReference>
<evidence type="ECO:0000313" key="2">
    <source>
        <dbReference type="EMBL" id="NEW08647.1"/>
    </source>
</evidence>
<evidence type="ECO:0008006" key="3">
    <source>
        <dbReference type="Google" id="ProtNLM"/>
    </source>
</evidence>
<reference evidence="2" key="1">
    <citation type="submission" date="2020-02" db="EMBL/GenBank/DDBJ databases">
        <authorList>
            <person name="Shen X.-R."/>
            <person name="Zhang Y.-X."/>
        </authorList>
    </citation>
    <scope>NUCLEOTIDE SEQUENCE</scope>
    <source>
        <strain evidence="2">SYP-B3998</strain>
    </source>
</reference>
<sequence>MEQPDDGPQLAHFPARRGTPLGRASIIQMLRHYCRNAKLIGVRGSAHTFCHTMAKKFLLNDGSVYALQRILRHYMLEITRHYVNLLQINLHAQHEKWSPNPINKK</sequence>
<dbReference type="GO" id="GO:0015074">
    <property type="term" value="P:DNA integration"/>
    <property type="evidence" value="ECO:0007669"/>
    <property type="project" value="InterPro"/>
</dbReference>
<evidence type="ECO:0000256" key="1">
    <source>
        <dbReference type="ARBA" id="ARBA00023172"/>
    </source>
</evidence>
<gene>
    <name evidence="2" type="ORF">GK047_21865</name>
</gene>
<proteinExistence type="predicted"/>
<dbReference type="AlphaFoldDB" id="A0A6G4A4S1"/>
<accession>A0A6G4A4S1</accession>
<dbReference type="SUPFAM" id="SSF56349">
    <property type="entry name" value="DNA breaking-rejoining enzymes"/>
    <property type="match status" value="1"/>
</dbReference>
<dbReference type="InterPro" id="IPR013762">
    <property type="entry name" value="Integrase-like_cat_sf"/>
</dbReference>
<dbReference type="Gene3D" id="1.10.443.10">
    <property type="entry name" value="Intergrase catalytic core"/>
    <property type="match status" value="1"/>
</dbReference>
<keyword evidence="1" id="KW-0233">DNA recombination</keyword>
<organism evidence="2">
    <name type="scientific">Paenibacillus sp. SYP-B3998</name>
    <dbReference type="NCBI Taxonomy" id="2678564"/>
    <lineage>
        <taxon>Bacteria</taxon>
        <taxon>Bacillati</taxon>
        <taxon>Bacillota</taxon>
        <taxon>Bacilli</taxon>
        <taxon>Bacillales</taxon>
        <taxon>Paenibacillaceae</taxon>
        <taxon>Paenibacillus</taxon>
    </lineage>
</organism>
<protein>
    <recommendedName>
        <fullName evidence="3">Tyrosine-type recombinase/integrase</fullName>
    </recommendedName>
</protein>
<dbReference type="InterPro" id="IPR011010">
    <property type="entry name" value="DNA_brk_join_enz"/>
</dbReference>